<dbReference type="Gene3D" id="3.20.20.210">
    <property type="match status" value="1"/>
</dbReference>
<dbReference type="InterPro" id="IPR038071">
    <property type="entry name" value="UROD/MetE-like_sf"/>
</dbReference>
<protein>
    <recommendedName>
        <fullName evidence="1">Uroporphyrinogen decarboxylase (URO-D) domain-containing protein</fullName>
    </recommendedName>
</protein>
<evidence type="ECO:0000313" key="2">
    <source>
        <dbReference type="EMBL" id="QCT72060.1"/>
    </source>
</evidence>
<dbReference type="SUPFAM" id="SSF51726">
    <property type="entry name" value="UROD/MetE-like"/>
    <property type="match status" value="1"/>
</dbReference>
<sequence>MENKNSGYQKRLERCEKAIQRKVPDRVPVVANIYAWAENYYGYSVKEVYDTKPELTYDVHSRLAKEFDFDAFFTMGNNVPIPATNALGGGHYIVTEKGLQVSNLSCNVMNEDEYPLLAKDPAAYFRDYLLPRKYPVLNETSGKAYEALCEAFDKFGWYMKKTIEANMRIEADGYPVLSNGAINHPLDSIMDFCRDFSGVMTDIRRHPDELKHAMESFSDFLIHNSCDGYRKREDSAHFLFCATHIAPFLKPKDFEEFYFPYFRAQLDYAMNTCGYTVGVFMEGNWEPYYELLQELPDNDGKLVCLQENGDCKKFKEKLGNKLCVCGGLPISLLAFGSEKEVQDCVKRMIDDCAADGGFMISTDKGILTLGDAKPENIKAMIEAVKMYGTY</sequence>
<feature type="domain" description="Uroporphyrinogen decarboxylase (URO-D)" evidence="1">
    <location>
        <begin position="194"/>
        <end position="386"/>
    </location>
</feature>
<organism evidence="2 3">
    <name type="scientific">Eubacterium maltosivorans</name>
    <dbReference type="NCBI Taxonomy" id="2041044"/>
    <lineage>
        <taxon>Bacteria</taxon>
        <taxon>Bacillati</taxon>
        <taxon>Bacillota</taxon>
        <taxon>Clostridia</taxon>
        <taxon>Eubacteriales</taxon>
        <taxon>Eubacteriaceae</taxon>
        <taxon>Eubacterium</taxon>
    </lineage>
</organism>
<gene>
    <name evidence="2" type="ORF">CPZ25_012215</name>
</gene>
<dbReference type="InterPro" id="IPR000257">
    <property type="entry name" value="Uroporphyrinogen_deCOase"/>
</dbReference>
<evidence type="ECO:0000313" key="3">
    <source>
        <dbReference type="Proteomes" id="UP000218387"/>
    </source>
</evidence>
<evidence type="ECO:0000259" key="1">
    <source>
        <dbReference type="Pfam" id="PF01208"/>
    </source>
</evidence>
<dbReference type="Pfam" id="PF01208">
    <property type="entry name" value="URO-D"/>
    <property type="match status" value="1"/>
</dbReference>
<dbReference type="EMBL" id="CP029487">
    <property type="protein sequence ID" value="QCT72060.1"/>
    <property type="molecule type" value="Genomic_DNA"/>
</dbReference>
<dbReference type="RefSeq" id="WP_096920548.1">
    <property type="nucleotide sequence ID" value="NZ_CABJDW020000001.1"/>
</dbReference>
<dbReference type="AlphaFoldDB" id="A0A4P9C936"/>
<dbReference type="PANTHER" id="PTHR47099:SF1">
    <property type="entry name" value="METHYLCOBAMIDE:COM METHYLTRANSFERASE MTBA"/>
    <property type="match status" value="1"/>
</dbReference>
<keyword evidence="3" id="KW-1185">Reference proteome</keyword>
<name>A0A4P9C936_EUBML</name>
<dbReference type="GO" id="GO:0004853">
    <property type="term" value="F:uroporphyrinogen decarboxylase activity"/>
    <property type="evidence" value="ECO:0007669"/>
    <property type="project" value="InterPro"/>
</dbReference>
<dbReference type="GO" id="GO:0006779">
    <property type="term" value="P:porphyrin-containing compound biosynthetic process"/>
    <property type="evidence" value="ECO:0007669"/>
    <property type="project" value="InterPro"/>
</dbReference>
<accession>A0A4P9C936</accession>
<reference evidence="2 3" key="1">
    <citation type="submission" date="2018-05" db="EMBL/GenBank/DDBJ databases">
        <title>Genome comparison of Eubacterium sp.</title>
        <authorList>
            <person name="Feng Y."/>
            <person name="Sanchez-Andrea I."/>
            <person name="Stams A.J.M."/>
            <person name="De Vos W.M."/>
        </authorList>
    </citation>
    <scope>NUCLEOTIDE SEQUENCE [LARGE SCALE GENOMIC DNA]</scope>
    <source>
        <strain evidence="2 3">YI</strain>
    </source>
</reference>
<dbReference type="Proteomes" id="UP000218387">
    <property type="component" value="Chromosome"/>
</dbReference>
<proteinExistence type="predicted"/>
<dbReference type="KEGG" id="emt:CPZ25_012215"/>
<dbReference type="PANTHER" id="PTHR47099">
    <property type="entry name" value="METHYLCOBAMIDE:COM METHYLTRANSFERASE MTBA"/>
    <property type="match status" value="1"/>
</dbReference>
<dbReference type="InterPro" id="IPR052024">
    <property type="entry name" value="Methanogen_methyltrans"/>
</dbReference>